<sequence length="173" mass="19002">MKIPTVSPDVKLYNAATLDTLSVEAAHSARLRKNLNVHPVLADPIQRLFNAMEPGTYTRPHRHARNSGWELMLVMRGEFAVLFFDEEGLVVNRIPLSAPRGDGAVEIPAYAWHCVVSLAPGTLMFEIKPGPYSPVGDKDFAAWTPAEGDSCASAWVRWFETAQPGERPPGPPV</sequence>
<keyword evidence="3" id="KW-1185">Reference proteome</keyword>
<evidence type="ECO:0000313" key="3">
    <source>
        <dbReference type="Proteomes" id="UP000035760"/>
    </source>
</evidence>
<dbReference type="EMBL" id="CBTJ020000054">
    <property type="protein sequence ID" value="CDI03250.1"/>
    <property type="molecule type" value="Genomic_DNA"/>
</dbReference>
<dbReference type="Proteomes" id="UP000035760">
    <property type="component" value="Unassembled WGS sequence"/>
</dbReference>
<dbReference type="InterPro" id="IPR011051">
    <property type="entry name" value="RmlC_Cupin_sf"/>
</dbReference>
<evidence type="ECO:0000259" key="1">
    <source>
        <dbReference type="Pfam" id="PF19480"/>
    </source>
</evidence>
<dbReference type="CDD" id="cd07005">
    <property type="entry name" value="cupin_WbuC-like"/>
    <property type="match status" value="1"/>
</dbReference>
<name>W6MB18_9GAMM</name>
<dbReference type="InterPro" id="IPR046058">
    <property type="entry name" value="WbuC_cupin"/>
</dbReference>
<proteinExistence type="predicted"/>
<organism evidence="2 3">
    <name type="scientific">Candidatus Competibacter denitrificans Run_A_D11</name>
    <dbReference type="NCBI Taxonomy" id="1400863"/>
    <lineage>
        <taxon>Bacteria</taxon>
        <taxon>Pseudomonadati</taxon>
        <taxon>Pseudomonadota</taxon>
        <taxon>Gammaproteobacteria</taxon>
        <taxon>Candidatus Competibacteraceae</taxon>
        <taxon>Candidatus Competibacter</taxon>
    </lineage>
</organism>
<reference evidence="2" key="1">
    <citation type="submission" date="2013-07" db="EMBL/GenBank/DDBJ databases">
        <authorList>
            <person name="McIlroy S."/>
        </authorList>
    </citation>
    <scope>NUCLEOTIDE SEQUENCE [LARGE SCALE GENOMIC DNA]</scope>
    <source>
        <strain evidence="2">Run_A_D11</strain>
    </source>
</reference>
<protein>
    <recommendedName>
        <fullName evidence="1">Cupin fold metalloprotein WbuC cupin domain-containing protein</fullName>
    </recommendedName>
</protein>
<gene>
    <name evidence="2" type="ORF">BN873_460054</name>
</gene>
<dbReference type="InterPro" id="IPR027565">
    <property type="entry name" value="Cupin_WbuC"/>
</dbReference>
<dbReference type="NCBIfam" id="TIGR04366">
    <property type="entry name" value="cupin_WbuC"/>
    <property type="match status" value="1"/>
</dbReference>
<dbReference type="Pfam" id="PF19480">
    <property type="entry name" value="DUF6016"/>
    <property type="match status" value="1"/>
</dbReference>
<dbReference type="STRING" id="1400863.BN873_460054"/>
<comment type="caution">
    <text evidence="2">The sequence shown here is derived from an EMBL/GenBank/DDBJ whole genome shotgun (WGS) entry which is preliminary data.</text>
</comment>
<dbReference type="Gene3D" id="2.60.120.10">
    <property type="entry name" value="Jelly Rolls"/>
    <property type="match status" value="1"/>
</dbReference>
<feature type="domain" description="Cupin fold metalloprotein WbuC cupin" evidence="1">
    <location>
        <begin position="15"/>
        <end position="94"/>
    </location>
</feature>
<accession>W6MB18</accession>
<dbReference type="InterPro" id="IPR014710">
    <property type="entry name" value="RmlC-like_jellyroll"/>
</dbReference>
<dbReference type="SUPFAM" id="SSF51182">
    <property type="entry name" value="RmlC-like cupins"/>
    <property type="match status" value="1"/>
</dbReference>
<evidence type="ECO:0000313" key="2">
    <source>
        <dbReference type="EMBL" id="CDI03250.1"/>
    </source>
</evidence>
<dbReference type="AlphaFoldDB" id="W6MB18"/>
<dbReference type="RefSeq" id="WP_048673840.1">
    <property type="nucleotide sequence ID" value="NZ_CBTJ020000054.1"/>
</dbReference>
<reference evidence="2" key="2">
    <citation type="submission" date="2014-03" db="EMBL/GenBank/DDBJ databases">
        <title>Candidatus Competibacter-lineage genomes retrieved from metagenomes reveal functional metabolic diversity.</title>
        <authorList>
            <person name="McIlroy S.J."/>
            <person name="Albertsen M."/>
            <person name="Andresen E.K."/>
            <person name="Saunders A.M."/>
            <person name="Kristiansen R."/>
            <person name="Stokholm-Bjerregaard M."/>
            <person name="Nielsen K.L."/>
            <person name="Nielsen P.H."/>
        </authorList>
    </citation>
    <scope>NUCLEOTIDE SEQUENCE</scope>
    <source>
        <strain evidence="2">Run_A_D11</strain>
    </source>
</reference>